<dbReference type="Pfam" id="PF05380">
    <property type="entry name" value="Peptidase_A17"/>
    <property type="match status" value="1"/>
</dbReference>
<accession>A0A8X6YNU3</accession>
<dbReference type="InterPro" id="IPR008042">
    <property type="entry name" value="Retrotrans_Pao"/>
</dbReference>
<organism evidence="1 2">
    <name type="scientific">Trichonephila inaurata madagascariensis</name>
    <dbReference type="NCBI Taxonomy" id="2747483"/>
    <lineage>
        <taxon>Eukaryota</taxon>
        <taxon>Metazoa</taxon>
        <taxon>Ecdysozoa</taxon>
        <taxon>Arthropoda</taxon>
        <taxon>Chelicerata</taxon>
        <taxon>Arachnida</taxon>
        <taxon>Araneae</taxon>
        <taxon>Araneomorphae</taxon>
        <taxon>Entelegynae</taxon>
        <taxon>Araneoidea</taxon>
        <taxon>Nephilidae</taxon>
        <taxon>Trichonephila</taxon>
        <taxon>Trichonephila inaurata</taxon>
    </lineage>
</organism>
<evidence type="ECO:0000313" key="2">
    <source>
        <dbReference type="Proteomes" id="UP000886998"/>
    </source>
</evidence>
<sequence>MIYSGTHYIHFRHSSQDDAVLPTLHSFKHHVTIPRCVKTNRCIEGISLPTFCDASKIANSSVVFLRKTFEENIEISFIQAKSRVAPLKDITIHRLELLACCIRARLTSSIRKAMNLEDIQSLYWTDSSTALYWMQQEDHWDTFVNNRVEEIRNISSREAWKHLPRTADLPSRGCSVQGFLKSWGEPQWFKTSRGKLALAQCHLEEILKERKKGFDTLVNSVNLDKK</sequence>
<reference evidence="1" key="1">
    <citation type="submission" date="2020-08" db="EMBL/GenBank/DDBJ databases">
        <title>Multicomponent nature underlies the extraordinary mechanical properties of spider dragline silk.</title>
        <authorList>
            <person name="Kono N."/>
            <person name="Nakamura H."/>
            <person name="Mori M."/>
            <person name="Yoshida Y."/>
            <person name="Ohtoshi R."/>
            <person name="Malay A.D."/>
            <person name="Moran D.A.P."/>
            <person name="Tomita M."/>
            <person name="Numata K."/>
            <person name="Arakawa K."/>
        </authorList>
    </citation>
    <scope>NUCLEOTIDE SEQUENCE</scope>
</reference>
<dbReference type="Proteomes" id="UP000886998">
    <property type="component" value="Unassembled WGS sequence"/>
</dbReference>
<dbReference type="EMBL" id="BMAV01020632">
    <property type="protein sequence ID" value="GFY74248.1"/>
    <property type="molecule type" value="Genomic_DNA"/>
</dbReference>
<dbReference type="AlphaFoldDB" id="A0A8X6YNU3"/>
<name>A0A8X6YNU3_9ARAC</name>
<protein>
    <submittedName>
        <fullName evidence="1">Uncharacterized protein</fullName>
    </submittedName>
</protein>
<proteinExistence type="predicted"/>
<keyword evidence="2" id="KW-1185">Reference proteome</keyword>
<comment type="caution">
    <text evidence="1">The sequence shown here is derived from an EMBL/GenBank/DDBJ whole genome shotgun (WGS) entry which is preliminary data.</text>
</comment>
<gene>
    <name evidence="1" type="primary">AVEN_45203_1</name>
    <name evidence="1" type="ORF">TNIN_500691</name>
</gene>
<dbReference type="PANTHER" id="PTHR47331">
    <property type="entry name" value="PHD-TYPE DOMAIN-CONTAINING PROTEIN"/>
    <property type="match status" value="1"/>
</dbReference>
<evidence type="ECO:0000313" key="1">
    <source>
        <dbReference type="EMBL" id="GFY74248.1"/>
    </source>
</evidence>